<dbReference type="HOGENOM" id="CLU_1540900_0_0_1"/>
<evidence type="ECO:0000313" key="3">
    <source>
        <dbReference type="EMBL" id="ESA16203.1"/>
    </source>
</evidence>
<feature type="compositionally biased region" description="Low complexity" evidence="1">
    <location>
        <begin position="153"/>
        <end position="167"/>
    </location>
</feature>
<organism evidence="3">
    <name type="scientific">Rhizophagus irregularis (strain DAOM 181602 / DAOM 197198 / MUCL 43194)</name>
    <name type="common">Arbuscular mycorrhizal fungus</name>
    <name type="synonym">Glomus intraradices</name>
    <dbReference type="NCBI Taxonomy" id="747089"/>
    <lineage>
        <taxon>Eukaryota</taxon>
        <taxon>Fungi</taxon>
        <taxon>Fungi incertae sedis</taxon>
        <taxon>Mucoromycota</taxon>
        <taxon>Glomeromycotina</taxon>
        <taxon>Glomeromycetes</taxon>
        <taxon>Glomerales</taxon>
        <taxon>Glomeraceae</taxon>
        <taxon>Rhizophagus</taxon>
    </lineage>
</organism>
<dbReference type="AlphaFoldDB" id="U9UCA4"/>
<sequence>MNLMFKKGTNETWLKTMTNEIIPEIVSSIDFHFNMFLKNLFYGSFILLKEQILLDVCFIKYHELNVIVVKTIDISSLIALIKSLSFLILSFFSTTKFVSIIKILVVERNRNFIMFYVTDVNIEINSILTSLDIYNVDKDDDINNNDEIDNNDDYNNNDNSNDDINNNNYNDVIL</sequence>
<evidence type="ECO:0000256" key="1">
    <source>
        <dbReference type="SAM" id="MobiDB-lite"/>
    </source>
</evidence>
<dbReference type="EMBL" id="KI281242">
    <property type="protein sequence ID" value="ESA16203.1"/>
    <property type="molecule type" value="Genomic_DNA"/>
</dbReference>
<feature type="region of interest" description="Disordered" evidence="1">
    <location>
        <begin position="145"/>
        <end position="167"/>
    </location>
</feature>
<keyword evidence="2" id="KW-0472">Membrane</keyword>
<protein>
    <submittedName>
        <fullName evidence="3">Uncharacterized protein</fullName>
    </submittedName>
</protein>
<name>U9UCA4_RHIID</name>
<feature type="transmembrane region" description="Helical" evidence="2">
    <location>
        <begin position="84"/>
        <end position="105"/>
    </location>
</feature>
<accession>U9UCA4</accession>
<keyword evidence="2" id="KW-0812">Transmembrane</keyword>
<gene>
    <name evidence="3" type="ORF">GLOINDRAFT_84271</name>
</gene>
<proteinExistence type="predicted"/>
<reference evidence="3" key="1">
    <citation type="submission" date="2013-07" db="EMBL/GenBank/DDBJ databases">
        <title>The genome of an arbuscular mycorrhizal fungus provides insights into the evolution of the oldest plant symbiosis.</title>
        <authorList>
            <consortium name="DOE Joint Genome Institute"/>
            <person name="Tisserant E."/>
            <person name="Malbreil M."/>
            <person name="Kuo A."/>
            <person name="Kohler A."/>
            <person name="Symeonidi A."/>
            <person name="Balestrini R."/>
            <person name="Charron P."/>
            <person name="Duensing N."/>
            <person name="Frei-dit-Frey N."/>
            <person name="Gianinazzi-Pearson V."/>
            <person name="Gilbert B."/>
            <person name="Handa Y."/>
            <person name="Hijri M."/>
            <person name="Kaul R."/>
            <person name="Kawaguchi M."/>
            <person name="Krajinski F."/>
            <person name="Lammers P."/>
            <person name="Lapierre D."/>
            <person name="Masclaux F.G."/>
            <person name="Murat C."/>
            <person name="Morin E."/>
            <person name="Ndikumana S."/>
            <person name="Pagni M."/>
            <person name="Petitpierre D."/>
            <person name="Requena N."/>
            <person name="Rosikiewicz P."/>
            <person name="Riley R."/>
            <person name="Saito K."/>
            <person name="San Clemente H."/>
            <person name="Shapiro H."/>
            <person name="van Tuinen D."/>
            <person name="Becard G."/>
            <person name="Bonfante P."/>
            <person name="Paszkowski U."/>
            <person name="Shachar-Hill Y."/>
            <person name="Young J.P."/>
            <person name="Sanders I.R."/>
            <person name="Henrissat B."/>
            <person name="Rensing S.A."/>
            <person name="Grigoriev I.V."/>
            <person name="Corradi N."/>
            <person name="Roux C."/>
            <person name="Martin F."/>
        </authorList>
    </citation>
    <scope>NUCLEOTIDE SEQUENCE</scope>
    <source>
        <strain evidence="3">DAOM 197198</strain>
    </source>
</reference>
<evidence type="ECO:0000256" key="2">
    <source>
        <dbReference type="SAM" id="Phobius"/>
    </source>
</evidence>
<keyword evidence="2" id="KW-1133">Transmembrane helix</keyword>